<dbReference type="Gene3D" id="1.20.1280.50">
    <property type="match status" value="1"/>
</dbReference>
<dbReference type="InterPro" id="IPR052283">
    <property type="entry name" value="GenomicStab_NeuMorph_Reg"/>
</dbReference>
<dbReference type="AlphaFoldDB" id="A0A9J6BWT9"/>
<dbReference type="Pfam" id="PF12937">
    <property type="entry name" value="F-box-like"/>
    <property type="match status" value="1"/>
</dbReference>
<dbReference type="SUPFAM" id="SSF54171">
    <property type="entry name" value="DNA-binding domain"/>
    <property type="match status" value="1"/>
</dbReference>
<dbReference type="CDD" id="cd00122">
    <property type="entry name" value="MBD"/>
    <property type="match status" value="1"/>
</dbReference>
<dbReference type="SMART" id="SM00391">
    <property type="entry name" value="MBD"/>
    <property type="match status" value="1"/>
</dbReference>
<reference evidence="3" key="1">
    <citation type="submission" date="2021-03" db="EMBL/GenBank/DDBJ databases">
        <title>Chromosome level genome of the anhydrobiotic midge Polypedilum vanderplanki.</title>
        <authorList>
            <person name="Yoshida Y."/>
            <person name="Kikawada T."/>
            <person name="Gusev O."/>
        </authorList>
    </citation>
    <scope>NUCLEOTIDE SEQUENCE</scope>
    <source>
        <strain evidence="3">NIAS01</strain>
        <tissue evidence="3">Whole body or cell culture</tissue>
    </source>
</reference>
<proteinExistence type="predicted"/>
<dbReference type="PROSITE" id="PS50982">
    <property type="entry name" value="MBD"/>
    <property type="match status" value="1"/>
</dbReference>
<feature type="compositionally biased region" description="Polar residues" evidence="1">
    <location>
        <begin position="250"/>
        <end position="263"/>
    </location>
</feature>
<dbReference type="Gene3D" id="3.30.890.10">
    <property type="entry name" value="Methyl-cpg-binding Protein 2, Chain A"/>
    <property type="match status" value="1"/>
</dbReference>
<keyword evidence="4" id="KW-1185">Reference proteome</keyword>
<dbReference type="SUPFAM" id="SSF81383">
    <property type="entry name" value="F-box domain"/>
    <property type="match status" value="1"/>
</dbReference>
<dbReference type="InterPro" id="IPR032675">
    <property type="entry name" value="LRR_dom_sf"/>
</dbReference>
<feature type="region of interest" description="Disordered" evidence="1">
    <location>
        <begin position="164"/>
        <end position="263"/>
    </location>
</feature>
<dbReference type="OrthoDB" id="61560at2759"/>
<dbReference type="Proteomes" id="UP001107558">
    <property type="component" value="Chromosome 3"/>
</dbReference>
<feature type="domain" description="MBD" evidence="2">
    <location>
        <begin position="67"/>
        <end position="136"/>
    </location>
</feature>
<dbReference type="InterPro" id="IPR001810">
    <property type="entry name" value="F-box_dom"/>
</dbReference>
<name>A0A9J6BWT9_POLVA</name>
<dbReference type="PANTHER" id="PTHR15739:SF5">
    <property type="entry name" value="LD23158P"/>
    <property type="match status" value="1"/>
</dbReference>
<dbReference type="InterPro" id="IPR036047">
    <property type="entry name" value="F-box-like_dom_sf"/>
</dbReference>
<dbReference type="Gene3D" id="3.80.10.10">
    <property type="entry name" value="Ribonuclease Inhibitor"/>
    <property type="match status" value="1"/>
</dbReference>
<protein>
    <recommendedName>
        <fullName evidence="2">MBD domain-containing protein</fullName>
    </recommendedName>
</protein>
<comment type="caution">
    <text evidence="3">The sequence shown here is derived from an EMBL/GenBank/DDBJ whole genome shotgun (WGS) entry which is preliminary data.</text>
</comment>
<feature type="compositionally biased region" description="Low complexity" evidence="1">
    <location>
        <begin position="224"/>
        <end position="236"/>
    </location>
</feature>
<feature type="compositionally biased region" description="Low complexity" evidence="1">
    <location>
        <begin position="195"/>
        <end position="214"/>
    </location>
</feature>
<dbReference type="PANTHER" id="PTHR15739">
    <property type="entry name" value="ZINC FINGER PROTEIN"/>
    <property type="match status" value="1"/>
</dbReference>
<evidence type="ECO:0000259" key="2">
    <source>
        <dbReference type="PROSITE" id="PS50982"/>
    </source>
</evidence>
<organism evidence="3 4">
    <name type="scientific">Polypedilum vanderplanki</name>
    <name type="common">Sleeping chironomid midge</name>
    <dbReference type="NCBI Taxonomy" id="319348"/>
    <lineage>
        <taxon>Eukaryota</taxon>
        <taxon>Metazoa</taxon>
        <taxon>Ecdysozoa</taxon>
        <taxon>Arthropoda</taxon>
        <taxon>Hexapoda</taxon>
        <taxon>Insecta</taxon>
        <taxon>Pterygota</taxon>
        <taxon>Neoptera</taxon>
        <taxon>Endopterygota</taxon>
        <taxon>Diptera</taxon>
        <taxon>Nematocera</taxon>
        <taxon>Chironomoidea</taxon>
        <taxon>Chironomidae</taxon>
        <taxon>Chironominae</taxon>
        <taxon>Polypedilum</taxon>
        <taxon>Polypedilum</taxon>
    </lineage>
</organism>
<dbReference type="GO" id="GO:0003677">
    <property type="term" value="F:DNA binding"/>
    <property type="evidence" value="ECO:0007669"/>
    <property type="project" value="InterPro"/>
</dbReference>
<dbReference type="EMBL" id="JADBJN010000003">
    <property type="protein sequence ID" value="KAG5673718.1"/>
    <property type="molecule type" value="Genomic_DNA"/>
</dbReference>
<evidence type="ECO:0000256" key="1">
    <source>
        <dbReference type="SAM" id="MobiDB-lite"/>
    </source>
</evidence>
<accession>A0A9J6BWT9</accession>
<dbReference type="InterPro" id="IPR001739">
    <property type="entry name" value="Methyl_CpG_DNA-bd"/>
</dbReference>
<dbReference type="InterPro" id="IPR016177">
    <property type="entry name" value="DNA-bd_dom_sf"/>
</dbReference>
<dbReference type="SUPFAM" id="SSF52047">
    <property type="entry name" value="RNI-like"/>
    <property type="match status" value="1"/>
</dbReference>
<sequence>MEELRGNGSVKRSLSNIEISDDEEFLGFNAAEQNDSRNMIQNIKKICTDSSSDETTSKRHLANRTTDILDPVYKLPFKYGWKRELVLRAEPTMSKEKGEVYYITPSGKKLRTRHEIQVHLHDDLTIHNFTLVKEAIGASPDDEIIRPAKYYNYARRSNIDPVVNESSIQTLGKRVPKPKMPKGASPPPPMNVHNTSLSSPSQFSSLSTSSNNKIFSKDNHQDFNKSSNSSKKLSVGSGKGSKQKVAQKTEAGSKTSNSRNDTLHSSVSPFNFSSNFLQNVSIGFDVLLHTFQYLKVQELQRAARVCRMWNLVANSSILWRTVRMKNSSIHDWDGFVKTLKRNGTTHLDLRKVLMGNQEEAWRDFSAKIAELDQLRGIDLCRCTPNIVENLFNTNPNLRVINAISLKDERINLENLSSKNSALEELRLRSTHANGIVLLNVDFSPFINMRHLSLTTVENLASIFENNFLAQMTNLVSLELGNCDQLNDQQFSDNLMQLNQLGRLRIEKGSQNFNINLILETIAKHLPNLHQLELINCDVKNNFVEAIKECQQLQRLLLIPTYVSQSAATNFMIMQGVMSLTNLTSIHWVVTNELLRVTELYLDQSDNSQKGKKSPDKHNAVSTTKLKDCIPVLKPVPGKEDEEEDDSNNVNKQQQVEIVALKIVESILSKKLGETKVKLLKVPHANTWRQSLEL</sequence>
<dbReference type="Pfam" id="PF01429">
    <property type="entry name" value="MBD"/>
    <property type="match status" value="1"/>
</dbReference>
<evidence type="ECO:0000313" key="4">
    <source>
        <dbReference type="Proteomes" id="UP001107558"/>
    </source>
</evidence>
<evidence type="ECO:0000313" key="3">
    <source>
        <dbReference type="EMBL" id="KAG5673718.1"/>
    </source>
</evidence>
<gene>
    <name evidence="3" type="ORF">PVAND_003738</name>
</gene>